<dbReference type="AlphaFoldDB" id="A0A3P1XRU6"/>
<dbReference type="OrthoDB" id="214902at2"/>
<dbReference type="RefSeq" id="WP_124751562.1">
    <property type="nucleotide sequence ID" value="NZ_RQYS01000026.1"/>
</dbReference>
<proteinExistence type="predicted"/>
<dbReference type="Pfam" id="PF04993">
    <property type="entry name" value="TfoX_N"/>
    <property type="match status" value="1"/>
</dbReference>
<name>A0A3P1XRU6_TANFO</name>
<accession>A0A3P1XRU6</accession>
<dbReference type="Proteomes" id="UP000278609">
    <property type="component" value="Unassembled WGS sequence"/>
</dbReference>
<sequence>MAYNEALANRVREFLAEIPETKIQEKKMFGGLAFLVNDKMCVNISDDHLMCRFDPQHTDEIAERHGYLPCIMKNKQLKGYCYVEEIGYKSAKDFAFWLNLCLDFNEKIKKK</sequence>
<reference evidence="2 3" key="1">
    <citation type="submission" date="2018-11" db="EMBL/GenBank/DDBJ databases">
        <title>Genomes From Bacteria Associated with the Canine Oral Cavity: a Test Case for Automated Genome-Based Taxonomic Assignment.</title>
        <authorList>
            <person name="Coil D.A."/>
            <person name="Jospin G."/>
            <person name="Darling A.E."/>
            <person name="Wallis C."/>
            <person name="Davis I.J."/>
            <person name="Harris S."/>
            <person name="Eisen J.A."/>
            <person name="Holcombe L.J."/>
            <person name="O'Flynn C."/>
        </authorList>
    </citation>
    <scope>NUCLEOTIDE SEQUENCE [LARGE SCALE GENOMIC DNA]</scope>
    <source>
        <strain evidence="2 3">OH2617_COT-023</strain>
    </source>
</reference>
<evidence type="ECO:0000313" key="2">
    <source>
        <dbReference type="EMBL" id="RRD60766.1"/>
    </source>
</evidence>
<evidence type="ECO:0000259" key="1">
    <source>
        <dbReference type="Pfam" id="PF04993"/>
    </source>
</evidence>
<dbReference type="Gene3D" id="3.30.1460.30">
    <property type="entry name" value="YgaC/TfoX-N like chaperone"/>
    <property type="match status" value="1"/>
</dbReference>
<evidence type="ECO:0000313" key="3">
    <source>
        <dbReference type="Proteomes" id="UP000278609"/>
    </source>
</evidence>
<protein>
    <submittedName>
        <fullName evidence="2">TfoX family protein</fullName>
    </submittedName>
</protein>
<dbReference type="SUPFAM" id="SSF159894">
    <property type="entry name" value="YgaC/TfoX-N like"/>
    <property type="match status" value="1"/>
</dbReference>
<feature type="domain" description="TfoX N-terminal" evidence="1">
    <location>
        <begin position="21"/>
        <end position="104"/>
    </location>
</feature>
<dbReference type="EMBL" id="RQYS01000026">
    <property type="protein sequence ID" value="RRD60766.1"/>
    <property type="molecule type" value="Genomic_DNA"/>
</dbReference>
<dbReference type="InterPro" id="IPR007076">
    <property type="entry name" value="TfoX_N"/>
</dbReference>
<comment type="caution">
    <text evidence="2">The sequence shown here is derived from an EMBL/GenBank/DDBJ whole genome shotgun (WGS) entry which is preliminary data.</text>
</comment>
<gene>
    <name evidence="2" type="ORF">EII40_07030</name>
</gene>
<organism evidence="2 3">
    <name type="scientific">Tannerella forsythia</name>
    <name type="common">Bacteroides forsythus</name>
    <dbReference type="NCBI Taxonomy" id="28112"/>
    <lineage>
        <taxon>Bacteria</taxon>
        <taxon>Pseudomonadati</taxon>
        <taxon>Bacteroidota</taxon>
        <taxon>Bacteroidia</taxon>
        <taxon>Bacteroidales</taxon>
        <taxon>Tannerellaceae</taxon>
        <taxon>Tannerella</taxon>
    </lineage>
</organism>